<dbReference type="Pfam" id="PF22794">
    <property type="entry name" value="jr-ZPR1"/>
    <property type="match status" value="2"/>
</dbReference>
<comment type="similarity">
    <text evidence="2">Belongs to the ZPR1 family.</text>
</comment>
<proteinExistence type="inferred from homology"/>
<evidence type="ECO:0000256" key="3">
    <source>
        <dbReference type="ARBA" id="ARBA00022723"/>
    </source>
</evidence>
<evidence type="ECO:0000256" key="9">
    <source>
        <dbReference type="SAM" id="MobiDB-lite"/>
    </source>
</evidence>
<dbReference type="OrthoDB" id="308464at2759"/>
<evidence type="ECO:0000256" key="7">
    <source>
        <dbReference type="ARBA" id="ARBA00023242"/>
    </source>
</evidence>
<keyword evidence="7" id="KW-0539">Nucleus</keyword>
<dbReference type="FunFam" id="2.20.25.420:FF:000001">
    <property type="entry name" value="Zinc finger protein ZPR1"/>
    <property type="match status" value="1"/>
</dbReference>
<evidence type="ECO:0000313" key="12">
    <source>
        <dbReference type="Proteomes" id="UP000274922"/>
    </source>
</evidence>
<dbReference type="InterPro" id="IPR040141">
    <property type="entry name" value="ZPR1"/>
</dbReference>
<dbReference type="EMBL" id="ML014322">
    <property type="protein sequence ID" value="RKO99085.1"/>
    <property type="molecule type" value="Genomic_DNA"/>
</dbReference>
<evidence type="ECO:0000256" key="5">
    <source>
        <dbReference type="ARBA" id="ARBA00022771"/>
    </source>
</evidence>
<feature type="domain" description="Zinc finger ZPR1-type" evidence="10">
    <location>
        <begin position="257"/>
        <end position="425"/>
    </location>
</feature>
<dbReference type="GO" id="GO:0008270">
    <property type="term" value="F:zinc ion binding"/>
    <property type="evidence" value="ECO:0007669"/>
    <property type="project" value="UniProtKB-KW"/>
</dbReference>
<dbReference type="FunFam" id="2.60.120.1040:FF:000003">
    <property type="entry name" value="Zinc finger protein zpr1"/>
    <property type="match status" value="1"/>
</dbReference>
<protein>
    <recommendedName>
        <fullName evidence="10">Zinc finger ZPR1-type domain-containing protein</fullName>
    </recommendedName>
</protein>
<evidence type="ECO:0000256" key="1">
    <source>
        <dbReference type="ARBA" id="ARBA00004123"/>
    </source>
</evidence>
<dbReference type="SMART" id="SM00709">
    <property type="entry name" value="Zpr1"/>
    <property type="match status" value="2"/>
</dbReference>
<evidence type="ECO:0000256" key="4">
    <source>
        <dbReference type="ARBA" id="ARBA00022737"/>
    </source>
</evidence>
<dbReference type="Gene3D" id="2.20.25.420">
    <property type="entry name" value="ZPR1, zinc finger domain"/>
    <property type="match status" value="2"/>
</dbReference>
<keyword evidence="3" id="KW-0479">Metal-binding</keyword>
<organism evidence="11 12">
    <name type="scientific">Caulochytrium protostelioides</name>
    <dbReference type="NCBI Taxonomy" id="1555241"/>
    <lineage>
        <taxon>Eukaryota</taxon>
        <taxon>Fungi</taxon>
        <taxon>Fungi incertae sedis</taxon>
        <taxon>Chytridiomycota</taxon>
        <taxon>Chytridiomycota incertae sedis</taxon>
        <taxon>Chytridiomycetes</taxon>
        <taxon>Caulochytriales</taxon>
        <taxon>Caulochytriaceae</taxon>
        <taxon>Caulochytrium</taxon>
    </lineage>
</organism>
<dbReference type="InterPro" id="IPR056180">
    <property type="entry name" value="ZPR1_jr_dom"/>
</dbReference>
<evidence type="ECO:0000256" key="6">
    <source>
        <dbReference type="ARBA" id="ARBA00022833"/>
    </source>
</evidence>
<dbReference type="NCBIfam" id="TIGR00310">
    <property type="entry name" value="ZPR1_znf"/>
    <property type="match status" value="2"/>
</dbReference>
<sequence length="457" mass="49558">MADAEHIAPLEKRACISGDEPTVGAVVPPSPEHGADGEQKDELYENLNAGNSVTEVESLCMQCEEQGMTRIMLTRIPHFREIILMAFECPHCGNRNNEVQSGALVSTQGSRQSVRVTTKADLNRQVVKSESATVIIPELEFEIPPLTQKGVLSTIEGVIETARTHLAAGQPVRKTACPEVHDQLEVVLGKLAALSETLNFTFIVDDPAGNSYVENPHAPLPDPQMSLSFYTRTPAHNEALGLAADDNNAMDVLGFMGACPNCQAPCETKMHPTEIPHFKEVIIMATTCEACGFKNNEIKTGGAIVDHGTRIELRMTDGDDLSRDILKSETCALSIPELELEVTTGTLGGRFTTVEGLLQQVKEQLITGTAAPFHRGDSAAAAAELDPEREAAFARFAAKLDRALTVSEPYTLVLDDPLSNSYLQNPYAPDPDPAMTITTYERTFEQNEAFGLNDLVV</sequence>
<dbReference type="PANTHER" id="PTHR10876:SF0">
    <property type="entry name" value="ZINC FINGER PROTEIN ZPR1"/>
    <property type="match status" value="1"/>
</dbReference>
<dbReference type="FunFam" id="2.60.120.1040:FF:000001">
    <property type="entry name" value="Zinc finger protein ZPR1"/>
    <property type="match status" value="1"/>
</dbReference>
<accession>A0A4P9X1R8</accession>
<dbReference type="Proteomes" id="UP000274922">
    <property type="component" value="Unassembled WGS sequence"/>
</dbReference>
<keyword evidence="5" id="KW-0863">Zinc-finger</keyword>
<feature type="domain" description="Zinc finger ZPR1-type" evidence="10">
    <location>
        <begin position="58"/>
        <end position="215"/>
    </location>
</feature>
<dbReference type="InterPro" id="IPR042452">
    <property type="entry name" value="ZPR1_Znf1/2"/>
</dbReference>
<dbReference type="PANTHER" id="PTHR10876">
    <property type="entry name" value="ZINC FINGER PROTEIN ZPR1"/>
    <property type="match status" value="1"/>
</dbReference>
<dbReference type="FunFam" id="2.20.25.420:FF:000002">
    <property type="entry name" value="Zinc finger protein ZPR1"/>
    <property type="match status" value="1"/>
</dbReference>
<keyword evidence="12" id="KW-1185">Reference proteome</keyword>
<keyword evidence="4" id="KW-0677">Repeat</keyword>
<dbReference type="GO" id="GO:0005634">
    <property type="term" value="C:nucleus"/>
    <property type="evidence" value="ECO:0007669"/>
    <property type="project" value="UniProtKB-SubCell"/>
</dbReference>
<name>A0A4P9X1R8_9FUNG</name>
<dbReference type="AlphaFoldDB" id="A0A4P9X1R8"/>
<dbReference type="STRING" id="1555241.A0A4P9X1R8"/>
<evidence type="ECO:0000256" key="8">
    <source>
        <dbReference type="ARBA" id="ARBA00054139"/>
    </source>
</evidence>
<feature type="region of interest" description="Disordered" evidence="9">
    <location>
        <begin position="19"/>
        <end position="38"/>
    </location>
</feature>
<evidence type="ECO:0000259" key="10">
    <source>
        <dbReference type="SMART" id="SM00709"/>
    </source>
</evidence>
<keyword evidence="6" id="KW-0862">Zinc</keyword>
<comment type="function">
    <text evidence="8">Acts as a protein folding chaperone for elongation factor 1-alpha.</text>
</comment>
<dbReference type="Pfam" id="PF03367">
    <property type="entry name" value="Zn_ribbon_ZPR1"/>
    <property type="match status" value="2"/>
</dbReference>
<gene>
    <name evidence="11" type="ORF">CXG81DRAFT_15040</name>
</gene>
<evidence type="ECO:0000313" key="11">
    <source>
        <dbReference type="EMBL" id="RKO99085.1"/>
    </source>
</evidence>
<reference evidence="12" key="1">
    <citation type="journal article" date="2018" name="Nat. Microbiol.">
        <title>Leveraging single-cell genomics to expand the fungal tree of life.</title>
        <authorList>
            <person name="Ahrendt S.R."/>
            <person name="Quandt C.A."/>
            <person name="Ciobanu D."/>
            <person name="Clum A."/>
            <person name="Salamov A."/>
            <person name="Andreopoulos B."/>
            <person name="Cheng J.F."/>
            <person name="Woyke T."/>
            <person name="Pelin A."/>
            <person name="Henrissat B."/>
            <person name="Reynolds N.K."/>
            <person name="Benny G.L."/>
            <person name="Smith M.E."/>
            <person name="James T.Y."/>
            <person name="Grigoriev I.V."/>
        </authorList>
    </citation>
    <scope>NUCLEOTIDE SEQUENCE [LARGE SCALE GENOMIC DNA]</scope>
    <source>
        <strain evidence="12">ATCC 52028</strain>
    </source>
</reference>
<dbReference type="Gene3D" id="2.60.120.1040">
    <property type="entry name" value="ZPR1, A/B domain"/>
    <property type="match status" value="2"/>
</dbReference>
<comment type="subcellular location">
    <subcellularLocation>
        <location evidence="1">Nucleus</location>
    </subcellularLocation>
</comment>
<evidence type="ECO:0000256" key="2">
    <source>
        <dbReference type="ARBA" id="ARBA00008354"/>
    </source>
</evidence>
<dbReference type="InterPro" id="IPR042451">
    <property type="entry name" value="ZPR1_A/B_dom"/>
</dbReference>
<dbReference type="InterPro" id="IPR004457">
    <property type="entry name" value="Znf_ZPR1"/>
</dbReference>